<dbReference type="OrthoDB" id="9778498at2"/>
<dbReference type="Gene3D" id="3.40.50.300">
    <property type="entry name" value="P-loop containing nucleotide triphosphate hydrolases"/>
    <property type="match status" value="1"/>
</dbReference>
<evidence type="ECO:0008006" key="6">
    <source>
        <dbReference type="Google" id="ProtNLM"/>
    </source>
</evidence>
<dbReference type="PANTHER" id="PTHR40690">
    <property type="entry name" value="GLL3100 PROTEIN"/>
    <property type="match status" value="1"/>
</dbReference>
<dbReference type="Pfam" id="PF07755">
    <property type="entry name" value="DUF1611"/>
    <property type="match status" value="1"/>
</dbReference>
<evidence type="ECO:0000313" key="4">
    <source>
        <dbReference type="EMBL" id="QDU79021.1"/>
    </source>
</evidence>
<gene>
    <name evidence="4" type="ORF">Pla110_07250</name>
</gene>
<dbReference type="InterPro" id="IPR035402">
    <property type="entry name" value="DgcN-like_N"/>
</dbReference>
<feature type="region of interest" description="Disordered" evidence="1">
    <location>
        <begin position="1"/>
        <end position="32"/>
    </location>
</feature>
<protein>
    <recommendedName>
        <fullName evidence="6">EBNA-1 nuclear protein</fullName>
    </recommendedName>
</protein>
<dbReference type="EMBL" id="CP036281">
    <property type="protein sequence ID" value="QDU79021.1"/>
    <property type="molecule type" value="Genomic_DNA"/>
</dbReference>
<dbReference type="PANTHER" id="PTHR40690:SF1">
    <property type="entry name" value="DUF1611 DOMAIN-CONTAINING PROTEIN"/>
    <property type="match status" value="1"/>
</dbReference>
<dbReference type="Pfam" id="PF17396">
    <property type="entry name" value="DUF1611_N"/>
    <property type="match status" value="1"/>
</dbReference>
<dbReference type="Gene3D" id="3.40.50.720">
    <property type="entry name" value="NAD(P)-binding Rossmann-like Domain"/>
    <property type="match status" value="1"/>
</dbReference>
<dbReference type="Proteomes" id="UP000317178">
    <property type="component" value="Chromosome"/>
</dbReference>
<organism evidence="4 5">
    <name type="scientific">Polystyrenella longa</name>
    <dbReference type="NCBI Taxonomy" id="2528007"/>
    <lineage>
        <taxon>Bacteria</taxon>
        <taxon>Pseudomonadati</taxon>
        <taxon>Planctomycetota</taxon>
        <taxon>Planctomycetia</taxon>
        <taxon>Planctomycetales</taxon>
        <taxon>Planctomycetaceae</taxon>
        <taxon>Polystyrenella</taxon>
    </lineage>
</organism>
<evidence type="ECO:0000313" key="5">
    <source>
        <dbReference type="Proteomes" id="UP000317178"/>
    </source>
</evidence>
<dbReference type="PIRSF" id="PIRSF026760">
    <property type="entry name" value="UCP026760"/>
    <property type="match status" value="1"/>
</dbReference>
<dbReference type="KEGG" id="plon:Pla110_07250"/>
<evidence type="ECO:0000259" key="3">
    <source>
        <dbReference type="Pfam" id="PF17396"/>
    </source>
</evidence>
<feature type="domain" description="D-glutamate N-acetyltransferase-like C-terminal" evidence="2">
    <location>
        <begin position="183"/>
        <end position="380"/>
    </location>
</feature>
<dbReference type="AlphaFoldDB" id="A0A518CIH0"/>
<feature type="domain" description="D-glutamate N-acetyltransferase-like N-terminal" evidence="3">
    <location>
        <begin position="78"/>
        <end position="175"/>
    </location>
</feature>
<name>A0A518CIH0_9PLAN</name>
<dbReference type="InterPro" id="IPR035086">
    <property type="entry name" value="DgcN-like_C"/>
</dbReference>
<keyword evidence="5" id="KW-1185">Reference proteome</keyword>
<sequence length="399" mass="42418">MSLSPTPNAPNSNGIPQSGLAKSSAATPAQSPLSDELNKVATAVIYCEGNFGAIDGKTANGLVRRSEKYKILSVIDSEKAGLDSGEVLGGKPNGIPICRNLADALTHAGSVTDYYIFGIAPASGMLSSHERGLVLEAMDRGMNIVNGLHEFLNDDPVFATASEAKNVTILDIRKPRAKKDLRLFSGRIAEVTCPRIAVLGTDCAIGKRTTATILTQALNDHGIKAVLVGTGQTGLMQGARHGVALDAIPSQFCSGEMEAAVVEAFEMEDPDVIIIEGQGALSHPAYSTSSFILRGSCPDGVVLQHAPGRINRCDFENMKMPTPATEIKLIETFSDTKVIGLTINHENMTEVDVDLAITLYEYELNIPTTDALTGPPERLVEMITDAFPKLEENLTAGVR</sequence>
<evidence type="ECO:0000256" key="1">
    <source>
        <dbReference type="SAM" id="MobiDB-lite"/>
    </source>
</evidence>
<reference evidence="4 5" key="1">
    <citation type="submission" date="2019-02" db="EMBL/GenBank/DDBJ databases">
        <title>Deep-cultivation of Planctomycetes and their phenomic and genomic characterization uncovers novel biology.</title>
        <authorList>
            <person name="Wiegand S."/>
            <person name="Jogler M."/>
            <person name="Boedeker C."/>
            <person name="Pinto D."/>
            <person name="Vollmers J."/>
            <person name="Rivas-Marin E."/>
            <person name="Kohn T."/>
            <person name="Peeters S.H."/>
            <person name="Heuer A."/>
            <person name="Rast P."/>
            <person name="Oberbeckmann S."/>
            <person name="Bunk B."/>
            <person name="Jeske O."/>
            <person name="Meyerdierks A."/>
            <person name="Storesund J.E."/>
            <person name="Kallscheuer N."/>
            <person name="Luecker S."/>
            <person name="Lage O.M."/>
            <person name="Pohl T."/>
            <person name="Merkel B.J."/>
            <person name="Hornburger P."/>
            <person name="Mueller R.-W."/>
            <person name="Bruemmer F."/>
            <person name="Labrenz M."/>
            <person name="Spormann A.M."/>
            <person name="Op den Camp H."/>
            <person name="Overmann J."/>
            <person name="Amann R."/>
            <person name="Jetten M.S.M."/>
            <person name="Mascher T."/>
            <person name="Medema M.H."/>
            <person name="Devos D.P."/>
            <person name="Kaster A.-K."/>
            <person name="Ovreas L."/>
            <person name="Rohde M."/>
            <person name="Galperin M.Y."/>
            <person name="Jogler C."/>
        </authorList>
    </citation>
    <scope>NUCLEOTIDE SEQUENCE [LARGE SCALE GENOMIC DNA]</scope>
    <source>
        <strain evidence="4 5">Pla110</strain>
    </source>
</reference>
<accession>A0A518CIH0</accession>
<dbReference type="RefSeq" id="WP_144993301.1">
    <property type="nucleotide sequence ID" value="NZ_CP036281.1"/>
</dbReference>
<evidence type="ECO:0000259" key="2">
    <source>
        <dbReference type="Pfam" id="PF07755"/>
    </source>
</evidence>
<dbReference type="InterPro" id="IPR027417">
    <property type="entry name" value="P-loop_NTPase"/>
</dbReference>
<dbReference type="SUPFAM" id="SSF52540">
    <property type="entry name" value="P-loop containing nucleoside triphosphate hydrolases"/>
    <property type="match status" value="1"/>
</dbReference>
<dbReference type="InterPro" id="IPR011669">
    <property type="entry name" value="DgcN-like"/>
</dbReference>
<proteinExistence type="predicted"/>